<evidence type="ECO:0000256" key="6">
    <source>
        <dbReference type="ARBA" id="ARBA00023136"/>
    </source>
</evidence>
<organism evidence="9 10">
    <name type="scientific">Burkholderia ambifaria (strain ATCC BAA-244 / DSM 16087 / CCUG 44356 / LMG 19182 / AMMD)</name>
    <name type="common">Burkholderia cepacia (strain AMMD)</name>
    <dbReference type="NCBI Taxonomy" id="339670"/>
    <lineage>
        <taxon>Bacteria</taxon>
        <taxon>Pseudomonadati</taxon>
        <taxon>Pseudomonadota</taxon>
        <taxon>Betaproteobacteria</taxon>
        <taxon>Burkholderiales</taxon>
        <taxon>Burkholderiaceae</taxon>
        <taxon>Burkholderia</taxon>
        <taxon>Burkholderia cepacia complex</taxon>
    </lineage>
</organism>
<evidence type="ECO:0000256" key="4">
    <source>
        <dbReference type="ARBA" id="ARBA00022452"/>
    </source>
</evidence>
<dbReference type="Gene3D" id="1.20.1600.10">
    <property type="entry name" value="Outer membrane efflux proteins (OEP)"/>
    <property type="match status" value="1"/>
</dbReference>
<dbReference type="GO" id="GO:0015562">
    <property type="term" value="F:efflux transmembrane transporter activity"/>
    <property type="evidence" value="ECO:0007669"/>
    <property type="project" value="InterPro"/>
</dbReference>
<protein>
    <submittedName>
        <fullName evidence="9">Outer membrane efflux protein</fullName>
    </submittedName>
</protein>
<dbReference type="InterPro" id="IPR051906">
    <property type="entry name" value="TolC-like"/>
</dbReference>
<evidence type="ECO:0000256" key="1">
    <source>
        <dbReference type="ARBA" id="ARBA00004442"/>
    </source>
</evidence>
<keyword evidence="7" id="KW-0998">Cell outer membrane</keyword>
<sequence length="495" mass="54233">MSGFRMNGACVDARESRAGLRLAASAVLLVLSMWQLAGTAHAANIVPPRVAMASTSTDAQATAAGSDGPTGASAPTRDDSASAPAAGRAMTERELRQMLYAAAEAAVDVSPQVRRLYAEYQAAQSDVDQAKGARWPQLQLNAQTRAAQFGSNAGSAYDPGNALNVNLTTTLFDWGRTEKTIGSRQDLASAGQERYVAQMEDSAYQVTATLVELSKQRNIATLSQRFVDRMARLVRMLEEIVAIDRGRGSELTQAKARLLQAEASRDAALAKYRTVELNLRKLVGERPVPTLMLTDSHWPLHPGNLDRLMSALDENPRLRQARAEASAAELNRDAVRAASRPQLNWVVSTNTGQDAIGRRMPWQTMLTLTWNAFTGGSATAATDAATFRASASWSQVEQMRLDLEYQVRSAEEDAQAFGERADQYRDLSVESARVRSAFFDQWYHLGRRSLLDVLIAENDDYNNRVNEVAYRFDGYAATLRGYASAGMLVQWLREG</sequence>
<dbReference type="GO" id="GO:1990281">
    <property type="term" value="C:efflux pump complex"/>
    <property type="evidence" value="ECO:0007669"/>
    <property type="project" value="TreeGrafter"/>
</dbReference>
<evidence type="ECO:0000256" key="7">
    <source>
        <dbReference type="ARBA" id="ARBA00023237"/>
    </source>
</evidence>
<evidence type="ECO:0000256" key="2">
    <source>
        <dbReference type="ARBA" id="ARBA00007613"/>
    </source>
</evidence>
<dbReference type="InterPro" id="IPR003423">
    <property type="entry name" value="OMP_efflux"/>
</dbReference>
<dbReference type="EMBL" id="CP000440">
    <property type="protein sequence ID" value="ABI88703.1"/>
    <property type="molecule type" value="Genomic_DNA"/>
</dbReference>
<dbReference type="eggNOG" id="COG1538">
    <property type="taxonomic scope" value="Bacteria"/>
</dbReference>
<dbReference type="SUPFAM" id="SSF56954">
    <property type="entry name" value="Outer membrane efflux proteins (OEP)"/>
    <property type="match status" value="1"/>
</dbReference>
<dbReference type="GO" id="GO:0009279">
    <property type="term" value="C:cell outer membrane"/>
    <property type="evidence" value="ECO:0007669"/>
    <property type="project" value="UniProtKB-SubCell"/>
</dbReference>
<comment type="similarity">
    <text evidence="2">Belongs to the outer membrane factor (OMF) (TC 1.B.17) family.</text>
</comment>
<dbReference type="PANTHER" id="PTHR30026">
    <property type="entry name" value="OUTER MEMBRANE PROTEIN TOLC"/>
    <property type="match status" value="1"/>
</dbReference>
<evidence type="ECO:0000313" key="9">
    <source>
        <dbReference type="EMBL" id="ABI88703.1"/>
    </source>
</evidence>
<keyword evidence="4" id="KW-1134">Transmembrane beta strand</keyword>
<keyword evidence="6" id="KW-0472">Membrane</keyword>
<evidence type="ECO:0000256" key="8">
    <source>
        <dbReference type="SAM" id="MobiDB-lite"/>
    </source>
</evidence>
<reference evidence="9" key="1">
    <citation type="submission" date="2009-01" db="EMBL/GenBank/DDBJ databases">
        <title>Complete sequence of Chromosome 1 of Burkholderia cepacia AMMD.</title>
        <authorList>
            <consortium name="US DOE Joint Genome Institute"/>
            <person name="Copeland A."/>
            <person name="Lucas S."/>
            <person name="Lapidus A."/>
            <person name="Barry K."/>
            <person name="Detter J.C."/>
            <person name="Glavina del Rio T."/>
            <person name="Hammon N."/>
            <person name="Israni S."/>
            <person name="Pitluck S."/>
            <person name="Bruce D."/>
            <person name="Chain P."/>
            <person name="Malfatti S."/>
            <person name="Shin M."/>
            <person name="Vergez L."/>
            <person name="Schmutz J."/>
            <person name="Larimer F."/>
            <person name="Land M."/>
            <person name="Hauser L."/>
            <person name="Kyrpides N."/>
            <person name="Kim E."/>
            <person name="Parke J."/>
            <person name="Coenye T."/>
            <person name="Konstantinidis K."/>
            <person name="Ramette A."/>
            <person name="Tiedje J."/>
            <person name="Richardson P."/>
        </authorList>
    </citation>
    <scope>NUCLEOTIDE SEQUENCE [LARGE SCALE GENOMIC DNA]</scope>
    <source>
        <strain evidence="9">AMMD</strain>
    </source>
</reference>
<proteinExistence type="inferred from homology"/>
<dbReference type="PATRIC" id="fig|339670.21.peg.1712"/>
<evidence type="ECO:0000313" key="10">
    <source>
        <dbReference type="Proteomes" id="UP000000662"/>
    </source>
</evidence>
<keyword evidence="10" id="KW-1185">Reference proteome</keyword>
<dbReference type="KEGG" id="bam:Bamb_3147"/>
<dbReference type="GO" id="GO:0015288">
    <property type="term" value="F:porin activity"/>
    <property type="evidence" value="ECO:0007669"/>
    <property type="project" value="TreeGrafter"/>
</dbReference>
<evidence type="ECO:0000256" key="3">
    <source>
        <dbReference type="ARBA" id="ARBA00022448"/>
    </source>
</evidence>
<dbReference type="Proteomes" id="UP000000662">
    <property type="component" value="Chromosome 1"/>
</dbReference>
<accession>Q0BAX0</accession>
<dbReference type="AlphaFoldDB" id="Q0BAX0"/>
<keyword evidence="5" id="KW-0812">Transmembrane</keyword>
<evidence type="ECO:0000256" key="5">
    <source>
        <dbReference type="ARBA" id="ARBA00022692"/>
    </source>
</evidence>
<dbReference type="Pfam" id="PF02321">
    <property type="entry name" value="OEP"/>
    <property type="match status" value="1"/>
</dbReference>
<comment type="subcellular location">
    <subcellularLocation>
        <location evidence="1">Cell outer membrane</location>
    </subcellularLocation>
</comment>
<feature type="region of interest" description="Disordered" evidence="8">
    <location>
        <begin position="57"/>
        <end position="88"/>
    </location>
</feature>
<keyword evidence="3" id="KW-0813">Transport</keyword>
<feature type="compositionally biased region" description="Low complexity" evidence="8">
    <location>
        <begin position="57"/>
        <end position="66"/>
    </location>
</feature>
<gene>
    <name evidence="9" type="ordered locus">Bamb_3147</name>
</gene>
<name>Q0BAX0_BURCM</name>
<dbReference type="PANTHER" id="PTHR30026:SF22">
    <property type="entry name" value="OUTER MEMBRANE EFFLUX PROTEIN"/>
    <property type="match status" value="1"/>
</dbReference>